<proteinExistence type="inferred from homology"/>
<evidence type="ECO:0000256" key="10">
    <source>
        <dbReference type="ARBA" id="ARBA00023180"/>
    </source>
</evidence>
<reference evidence="22" key="1">
    <citation type="submission" date="2019-12" db="UniProtKB">
        <authorList>
            <consortium name="WormBaseParasite"/>
        </authorList>
    </citation>
    <scope>IDENTIFICATION</scope>
</reference>
<keyword evidence="21" id="KW-1185">Reference proteome</keyword>
<feature type="transmembrane region" description="Helical" evidence="19">
    <location>
        <begin position="334"/>
        <end position="353"/>
    </location>
</feature>
<evidence type="ECO:0000313" key="21">
    <source>
        <dbReference type="Proteomes" id="UP000046395"/>
    </source>
</evidence>
<comment type="subcellular location">
    <subcellularLocation>
        <location evidence="1">Cell membrane</location>
        <topology evidence="1">Multi-pass membrane protein</topology>
    </subcellularLocation>
</comment>
<dbReference type="InterPro" id="IPR011701">
    <property type="entry name" value="MFS"/>
</dbReference>
<dbReference type="GO" id="GO:0006783">
    <property type="term" value="P:heme biosynthetic process"/>
    <property type="evidence" value="ECO:0007669"/>
    <property type="project" value="UniProtKB-ARBA"/>
</dbReference>
<keyword evidence="5 19" id="KW-0812">Transmembrane</keyword>
<evidence type="ECO:0000256" key="19">
    <source>
        <dbReference type="SAM" id="Phobius"/>
    </source>
</evidence>
<accession>A0A5S6QB54</accession>
<feature type="transmembrane region" description="Helical" evidence="19">
    <location>
        <begin position="44"/>
        <end position="64"/>
    </location>
</feature>
<dbReference type="InterPro" id="IPR020846">
    <property type="entry name" value="MFS_dom"/>
</dbReference>
<dbReference type="Gene3D" id="1.20.1250.20">
    <property type="entry name" value="MFS general substrate transporter like domains"/>
    <property type="match status" value="2"/>
</dbReference>
<evidence type="ECO:0000256" key="17">
    <source>
        <dbReference type="ARBA" id="ARBA00080886"/>
    </source>
</evidence>
<dbReference type="STRING" id="70415.A0A5S6QB54"/>
<feature type="compositionally biased region" description="Basic and acidic residues" evidence="18">
    <location>
        <begin position="480"/>
        <end position="489"/>
    </location>
</feature>
<dbReference type="Proteomes" id="UP000046395">
    <property type="component" value="Unassembled WGS sequence"/>
</dbReference>
<feature type="compositionally biased region" description="Polar residues" evidence="18">
    <location>
        <begin position="470"/>
        <end position="479"/>
    </location>
</feature>
<evidence type="ECO:0000259" key="20">
    <source>
        <dbReference type="PROSITE" id="PS50850"/>
    </source>
</evidence>
<feature type="transmembrane region" description="Helical" evidence="19">
    <location>
        <begin position="135"/>
        <end position="158"/>
    </location>
</feature>
<comment type="catalytic activity">
    <reaction evidence="12">
        <text>choline(out) = choline(in)</text>
        <dbReference type="Rhea" id="RHEA:32751"/>
        <dbReference type="ChEBI" id="CHEBI:15354"/>
    </reaction>
</comment>
<name>A0A5S6QB54_TRIMR</name>
<organism evidence="21 22">
    <name type="scientific">Trichuris muris</name>
    <name type="common">Mouse whipworm</name>
    <dbReference type="NCBI Taxonomy" id="70415"/>
    <lineage>
        <taxon>Eukaryota</taxon>
        <taxon>Metazoa</taxon>
        <taxon>Ecdysozoa</taxon>
        <taxon>Nematoda</taxon>
        <taxon>Enoplea</taxon>
        <taxon>Dorylaimia</taxon>
        <taxon>Trichinellida</taxon>
        <taxon>Trichuridae</taxon>
        <taxon>Trichuris</taxon>
    </lineage>
</organism>
<dbReference type="CDD" id="cd17398">
    <property type="entry name" value="MFS_FLVCR_like"/>
    <property type="match status" value="1"/>
</dbReference>
<evidence type="ECO:0000256" key="9">
    <source>
        <dbReference type="ARBA" id="ARBA00023170"/>
    </source>
</evidence>
<feature type="transmembrane region" description="Helical" evidence="19">
    <location>
        <begin position="271"/>
        <end position="290"/>
    </location>
</feature>
<evidence type="ECO:0000256" key="2">
    <source>
        <dbReference type="ARBA" id="ARBA00022448"/>
    </source>
</evidence>
<dbReference type="InterPro" id="IPR049680">
    <property type="entry name" value="FLVCR1-2_SLC49-like"/>
</dbReference>
<dbReference type="PROSITE" id="PS50850">
    <property type="entry name" value="MFS"/>
    <property type="match status" value="1"/>
</dbReference>
<keyword evidence="7" id="KW-0265">Erythrocyte maturation</keyword>
<dbReference type="GO" id="GO:0097037">
    <property type="term" value="P:heme export"/>
    <property type="evidence" value="ECO:0007669"/>
    <property type="project" value="TreeGrafter"/>
</dbReference>
<dbReference type="InterPro" id="IPR036259">
    <property type="entry name" value="MFS_trans_sf"/>
</dbReference>
<evidence type="ECO:0000256" key="13">
    <source>
        <dbReference type="ARBA" id="ARBA00045087"/>
    </source>
</evidence>
<keyword evidence="4" id="KW-0597">Phosphoprotein</keyword>
<feature type="transmembrane region" description="Helical" evidence="19">
    <location>
        <begin position="211"/>
        <end position="231"/>
    </location>
</feature>
<dbReference type="GO" id="GO:0020037">
    <property type="term" value="F:heme binding"/>
    <property type="evidence" value="ECO:0007669"/>
    <property type="project" value="TreeGrafter"/>
</dbReference>
<dbReference type="FunFam" id="1.20.1250.20:FF:000184">
    <property type="entry name" value="Feline leukemia virus subgroup C receptor-related protein 1"/>
    <property type="match status" value="1"/>
</dbReference>
<evidence type="ECO:0000256" key="8">
    <source>
        <dbReference type="ARBA" id="ARBA00023136"/>
    </source>
</evidence>
<comment type="catalytic activity">
    <reaction evidence="11">
        <text>heme b(in) = heme b(out)</text>
        <dbReference type="Rhea" id="RHEA:75443"/>
        <dbReference type="ChEBI" id="CHEBI:60344"/>
    </reaction>
</comment>
<keyword evidence="8 19" id="KW-0472">Membrane</keyword>
<evidence type="ECO:0000256" key="11">
    <source>
        <dbReference type="ARBA" id="ARBA00035075"/>
    </source>
</evidence>
<dbReference type="AlphaFoldDB" id="A0A5S6QB54"/>
<evidence type="ECO:0000256" key="14">
    <source>
        <dbReference type="ARBA" id="ARBA00046338"/>
    </source>
</evidence>
<comment type="function">
    <text evidence="15">Uniporter that mediates the transport of extracellular choline and ethanolamine into cells, thereby playing a key role in phospholipid biosynthesis. Choline and ethanolamine are the precursors of phosphatidylcholine and phosphatidylethanolamine, respectively, the two most abundant phospholipids. Transport is not coupled with proton transport and is exclusively driven by the choline (or ethanolamine) gradient across the plasma membrane. Also acts as a heme b transporter that mediates heme efflux from the cytoplasm to the extracellular compartment.</text>
</comment>
<dbReference type="SUPFAM" id="SSF103473">
    <property type="entry name" value="MFS general substrate transporter"/>
    <property type="match status" value="1"/>
</dbReference>
<feature type="transmembrane region" description="Helical" evidence="19">
    <location>
        <begin position="426"/>
        <end position="446"/>
    </location>
</feature>
<evidence type="ECO:0000256" key="6">
    <source>
        <dbReference type="ARBA" id="ARBA00022989"/>
    </source>
</evidence>
<keyword evidence="2" id="KW-0813">Transport</keyword>
<keyword evidence="6 19" id="KW-1133">Transmembrane helix</keyword>
<dbReference type="GO" id="GO:0043249">
    <property type="term" value="P:erythrocyte maturation"/>
    <property type="evidence" value="ECO:0007669"/>
    <property type="project" value="UniProtKB-KW"/>
</dbReference>
<evidence type="ECO:0000256" key="4">
    <source>
        <dbReference type="ARBA" id="ARBA00022553"/>
    </source>
</evidence>
<feature type="region of interest" description="Disordered" evidence="18">
    <location>
        <begin position="457"/>
        <end position="489"/>
    </location>
</feature>
<evidence type="ECO:0000256" key="1">
    <source>
        <dbReference type="ARBA" id="ARBA00004651"/>
    </source>
</evidence>
<dbReference type="GO" id="GO:0005886">
    <property type="term" value="C:plasma membrane"/>
    <property type="evidence" value="ECO:0007669"/>
    <property type="project" value="UniProtKB-SubCell"/>
</dbReference>
<feature type="transmembrane region" description="Helical" evidence="19">
    <location>
        <begin position="400"/>
        <end position="420"/>
    </location>
</feature>
<feature type="transmembrane region" description="Helical" evidence="19">
    <location>
        <begin position="84"/>
        <end position="104"/>
    </location>
</feature>
<sequence>MTSAGEYREQQDSTTHAVLVEGTDKDKVQEGEASTAVHLYARRWIILSTFCVLSMSNSFSWIQYSIISNIISNYYNVSYVAVDWTSMVYMVAYVPLILPATWVLDKYGLRFALILGSFGNCFGSWIKCMSASPHLFAVSLLGQTIIGSSQIFILGIPPKLAAVWFGPNEVSLATALGVFGNQMGIAFGFWVPTVMVPNSNDQSEVTSGLRTLFFTAAAVTTIVFLLVLFIVSERPPRPPSLAQSIASNFAYSQKNFKHAAQMLARNGNFHLLLLTYGLNVGAFYAVSTLLNQSLLPSFPNEESKIGLLGFLIVVSGMVGSIICGIWLDRTKNFRFVVTSVCALSLVGTAAYIISIEQGILWVVFLSATILGFALTGYLPLGLEYAAEITFPCSEGMTSGLMNASAQIFGIVITLITGMILQKVSVLACNLTLFGTLLVGTVVTGMIKAEYKRQNAGQAVTNSATKDEQPPLTTAAMTTSDHQEQSLRIN</sequence>
<dbReference type="Pfam" id="PF07690">
    <property type="entry name" value="MFS_1"/>
    <property type="match status" value="1"/>
</dbReference>
<protein>
    <recommendedName>
        <fullName evidence="16">Choline/ethanolamine transporter FLVCR1</fullName>
    </recommendedName>
    <alternativeName>
        <fullName evidence="17">Heme transporter FLVCR1</fullName>
    </alternativeName>
</protein>
<dbReference type="WBParaSite" id="TMUE_1000004551.1">
    <property type="protein sequence ID" value="TMUE_1000004551.1"/>
    <property type="gene ID" value="WBGene00293438"/>
</dbReference>
<evidence type="ECO:0000256" key="12">
    <source>
        <dbReference type="ARBA" id="ARBA00036811"/>
    </source>
</evidence>
<evidence type="ECO:0000256" key="7">
    <source>
        <dbReference type="ARBA" id="ARBA00023057"/>
    </source>
</evidence>
<comment type="catalytic activity">
    <reaction evidence="13">
        <text>ethanolamine(in) = ethanolamine(out)</text>
        <dbReference type="Rhea" id="RHEA:32747"/>
        <dbReference type="ChEBI" id="CHEBI:57603"/>
    </reaction>
</comment>
<dbReference type="PANTHER" id="PTHR10924:SF4">
    <property type="entry name" value="GH15861P"/>
    <property type="match status" value="1"/>
</dbReference>
<feature type="transmembrane region" description="Helical" evidence="19">
    <location>
        <begin position="170"/>
        <end position="191"/>
    </location>
</feature>
<feature type="domain" description="Major facilitator superfamily (MFS) profile" evidence="20">
    <location>
        <begin position="44"/>
        <end position="451"/>
    </location>
</feature>
<keyword evidence="3" id="KW-1003">Cell membrane</keyword>
<evidence type="ECO:0000256" key="3">
    <source>
        <dbReference type="ARBA" id="ARBA00022475"/>
    </source>
</evidence>
<feature type="transmembrane region" description="Helical" evidence="19">
    <location>
        <begin position="359"/>
        <end position="380"/>
    </location>
</feature>
<comment type="similarity">
    <text evidence="14">Belongs to the major facilitator superfamily. Feline leukemia virus subgroup C receptor (TC 2.A.1.28.1) family.</text>
</comment>
<feature type="transmembrane region" description="Helical" evidence="19">
    <location>
        <begin position="305"/>
        <end position="327"/>
    </location>
</feature>
<evidence type="ECO:0000256" key="5">
    <source>
        <dbReference type="ARBA" id="ARBA00022692"/>
    </source>
</evidence>
<keyword evidence="10" id="KW-0325">Glycoprotein</keyword>
<keyword evidence="9" id="KW-0675">Receptor</keyword>
<evidence type="ECO:0000256" key="15">
    <source>
        <dbReference type="ARBA" id="ARBA00060240"/>
    </source>
</evidence>
<evidence type="ECO:0000256" key="18">
    <source>
        <dbReference type="SAM" id="MobiDB-lite"/>
    </source>
</evidence>
<feature type="transmembrane region" description="Helical" evidence="19">
    <location>
        <begin position="111"/>
        <end position="129"/>
    </location>
</feature>
<evidence type="ECO:0000256" key="16">
    <source>
        <dbReference type="ARBA" id="ARBA00068050"/>
    </source>
</evidence>
<dbReference type="PANTHER" id="PTHR10924">
    <property type="entry name" value="MAJOR FACILITATOR SUPERFAMILY PROTEIN-RELATED"/>
    <property type="match status" value="1"/>
</dbReference>
<dbReference type="GO" id="GO:0031966">
    <property type="term" value="C:mitochondrial membrane"/>
    <property type="evidence" value="ECO:0007669"/>
    <property type="project" value="UniProtKB-ARBA"/>
</dbReference>
<evidence type="ECO:0000313" key="22">
    <source>
        <dbReference type="WBParaSite" id="TMUE_1000004551.1"/>
    </source>
</evidence>
<dbReference type="GO" id="GO:0015232">
    <property type="term" value="F:heme transmembrane transporter activity"/>
    <property type="evidence" value="ECO:0007669"/>
    <property type="project" value="UniProtKB-ARBA"/>
</dbReference>